<sequence>MNGFQGFRDTVVKATTTVKTTVWDTIRPTTCTQTTTIWTTEETTSTMWVEDPEIVTSYETAPYILSIEPTGTSHHSTIFSTGVPTFRPHSQRARVVETQDYNTGVPNLLSKANGNDSYYFPPSHSRKDL</sequence>
<evidence type="ECO:0000313" key="7">
    <source>
        <dbReference type="Proteomes" id="UP000483672"/>
    </source>
</evidence>
<dbReference type="Proteomes" id="UP000483672">
    <property type="component" value="Unassembled WGS sequence"/>
</dbReference>
<dbReference type="Proteomes" id="UP000614610">
    <property type="component" value="Unassembled WGS sequence"/>
</dbReference>
<protein>
    <submittedName>
        <fullName evidence="1">Uncharacterized protein</fullName>
    </submittedName>
</protein>
<evidence type="ECO:0000313" key="3">
    <source>
        <dbReference type="EMBL" id="KAF3210327.1"/>
    </source>
</evidence>
<evidence type="ECO:0000313" key="5">
    <source>
        <dbReference type="Proteomes" id="UP000472727"/>
    </source>
</evidence>
<evidence type="ECO:0000313" key="1">
    <source>
        <dbReference type="EMBL" id="KAF3174669.1"/>
    </source>
</evidence>
<dbReference type="EMBL" id="WIWT01000038">
    <property type="protein sequence ID" value="KAF3210327.1"/>
    <property type="molecule type" value="Genomic_DNA"/>
</dbReference>
<evidence type="ECO:0000313" key="4">
    <source>
        <dbReference type="EMBL" id="KAF3210928.1"/>
    </source>
</evidence>
<dbReference type="OrthoDB" id="10374615at2759"/>
<proteinExistence type="predicted"/>
<dbReference type="EMBL" id="JAABOE010000055">
    <property type="protein sequence ID" value="KAF3174669.1"/>
    <property type="molecule type" value="Genomic_DNA"/>
</dbReference>
<dbReference type="AlphaFoldDB" id="A0A6G1MNC2"/>
<comment type="caution">
    <text evidence="1">The sequence shown here is derived from an EMBL/GenBank/DDBJ whole genome shotgun (WGS) entry which is preliminary data.</text>
</comment>
<evidence type="ECO:0000313" key="2">
    <source>
        <dbReference type="EMBL" id="KAF3199607.1"/>
    </source>
</evidence>
<accession>A0A6G1MNC2</accession>
<reference evidence="5 6" key="1">
    <citation type="submission" date="2019-06" db="EMBL/GenBank/DDBJ databases">
        <authorList>
            <person name="Palmer J.M."/>
        </authorList>
    </citation>
    <scope>NUCLEOTIDE SEQUENCE [LARGE SCALE GENOMIC DNA]</scope>
    <source>
        <strain evidence="2 5">TWF106</strain>
        <strain evidence="4 7">TWF191</strain>
        <strain evidence="3">TWF679</strain>
        <strain evidence="1 6">TWF788</strain>
    </source>
</reference>
<gene>
    <name evidence="2" type="ORF">TWF106_003749</name>
    <name evidence="4" type="ORF">TWF191_011047</name>
    <name evidence="3" type="ORF">TWF679_006822</name>
    <name evidence="1" type="ORF">TWF788_008688</name>
</gene>
<organism evidence="1 6">
    <name type="scientific">Orbilia oligospora</name>
    <name type="common">Nematode-trapping fungus</name>
    <name type="synonym">Arthrobotrys oligospora</name>
    <dbReference type="NCBI Taxonomy" id="2813651"/>
    <lineage>
        <taxon>Eukaryota</taxon>
        <taxon>Fungi</taxon>
        <taxon>Dikarya</taxon>
        <taxon>Ascomycota</taxon>
        <taxon>Pezizomycotina</taxon>
        <taxon>Orbiliomycetes</taxon>
        <taxon>Orbiliales</taxon>
        <taxon>Orbiliaceae</taxon>
        <taxon>Orbilia</taxon>
    </lineage>
</organism>
<dbReference type="EMBL" id="WIWS01000184">
    <property type="protein sequence ID" value="KAF3199607.1"/>
    <property type="molecule type" value="Genomic_DNA"/>
</dbReference>
<name>A0A6G1MNC2_ORBOL</name>
<dbReference type="Proteomes" id="UP000479691">
    <property type="component" value="Unassembled WGS sequence"/>
</dbReference>
<evidence type="ECO:0000313" key="6">
    <source>
        <dbReference type="Proteomes" id="UP000479691"/>
    </source>
</evidence>
<dbReference type="Proteomes" id="UP000472727">
    <property type="component" value="Unassembled WGS sequence"/>
</dbReference>
<dbReference type="EMBL" id="WIPF01000091">
    <property type="protein sequence ID" value="KAF3210928.1"/>
    <property type="molecule type" value="Genomic_DNA"/>
</dbReference>